<dbReference type="InterPro" id="IPR029060">
    <property type="entry name" value="PIN-like_dom_sf"/>
</dbReference>
<name>D6SN10_9BACT</name>
<dbReference type="eggNOG" id="COG2402">
    <property type="taxonomic scope" value="Bacteria"/>
</dbReference>
<proteinExistence type="predicted"/>
<protein>
    <recommendedName>
        <fullName evidence="1">PIN domain-containing protein</fullName>
    </recommendedName>
</protein>
<dbReference type="RefSeq" id="WP_008869199.1">
    <property type="nucleotide sequence ID" value="NZ_ACJN02000001.1"/>
</dbReference>
<comment type="caution">
    <text evidence="2">The sequence shown here is derived from an EMBL/GenBank/DDBJ whole genome shotgun (WGS) entry which is preliminary data.</text>
</comment>
<accession>D6SN10</accession>
<feature type="domain" description="PIN" evidence="1">
    <location>
        <begin position="6"/>
        <end position="122"/>
    </location>
</feature>
<evidence type="ECO:0000313" key="3">
    <source>
        <dbReference type="Proteomes" id="UP000005496"/>
    </source>
</evidence>
<dbReference type="Pfam" id="PF01850">
    <property type="entry name" value="PIN"/>
    <property type="match status" value="1"/>
</dbReference>
<dbReference type="Gene3D" id="3.40.50.1010">
    <property type="entry name" value="5'-nuclease"/>
    <property type="match status" value="1"/>
</dbReference>
<reference evidence="2" key="1">
    <citation type="submission" date="2010-05" db="EMBL/GenBank/DDBJ databases">
        <title>The draft genome of Desulfonatronospira thiodismutans ASO3-1.</title>
        <authorList>
            <consortium name="US DOE Joint Genome Institute (JGI-PGF)"/>
            <person name="Lucas S."/>
            <person name="Copeland A."/>
            <person name="Lapidus A."/>
            <person name="Cheng J.-F."/>
            <person name="Bruce D."/>
            <person name="Goodwin L."/>
            <person name="Pitluck S."/>
            <person name="Chertkov O."/>
            <person name="Brettin T."/>
            <person name="Detter J.C."/>
            <person name="Han C."/>
            <person name="Land M.L."/>
            <person name="Hauser L."/>
            <person name="Kyrpides N."/>
            <person name="Mikhailova N."/>
            <person name="Muyzer G."/>
            <person name="Woyke T."/>
        </authorList>
    </citation>
    <scope>NUCLEOTIDE SEQUENCE [LARGE SCALE GENOMIC DNA]</scope>
    <source>
        <strain evidence="2">ASO3-1</strain>
    </source>
</reference>
<dbReference type="InterPro" id="IPR002716">
    <property type="entry name" value="PIN_dom"/>
</dbReference>
<evidence type="ECO:0000313" key="2">
    <source>
        <dbReference type="EMBL" id="EFI36071.1"/>
    </source>
</evidence>
<dbReference type="SUPFAM" id="SSF88723">
    <property type="entry name" value="PIN domain-like"/>
    <property type="match status" value="1"/>
</dbReference>
<dbReference type="AlphaFoldDB" id="D6SN10"/>
<dbReference type="EMBL" id="ACJN02000001">
    <property type="protein sequence ID" value="EFI36071.1"/>
    <property type="molecule type" value="Genomic_DNA"/>
</dbReference>
<keyword evidence="3" id="KW-1185">Reference proteome</keyword>
<dbReference type="Proteomes" id="UP000005496">
    <property type="component" value="Unassembled WGS sequence"/>
</dbReference>
<organism evidence="2 3">
    <name type="scientific">Desulfonatronospira thiodismutans ASO3-1</name>
    <dbReference type="NCBI Taxonomy" id="555779"/>
    <lineage>
        <taxon>Bacteria</taxon>
        <taxon>Pseudomonadati</taxon>
        <taxon>Thermodesulfobacteriota</taxon>
        <taxon>Desulfovibrionia</taxon>
        <taxon>Desulfovibrionales</taxon>
        <taxon>Desulfonatronovibrionaceae</taxon>
        <taxon>Desulfonatronospira</taxon>
    </lineage>
</organism>
<evidence type="ECO:0000259" key="1">
    <source>
        <dbReference type="Pfam" id="PF01850"/>
    </source>
</evidence>
<sequence>MITIADTGFVVGVAISTDKWHNECLNLYLKQSAVVLPQTVLAEVAYLITRAGGNLVMSKFLKNFSRTKYRLMALDSADISRSAILLEQYADTRIDFVDSTVVAMAERLNIQTILTTDHRDFRIVRPQHVNSFDIQPNL</sequence>
<gene>
    <name evidence="2" type="ORF">Dthio_PD3517</name>
</gene>